<dbReference type="Proteomes" id="UP000008820">
    <property type="component" value="Chromosome 3"/>
</dbReference>
<reference evidence="2" key="2">
    <citation type="submission" date="2020-05" db="UniProtKB">
        <authorList>
            <consortium name="EnsemblMetazoa"/>
        </authorList>
    </citation>
    <scope>IDENTIFICATION</scope>
    <source>
        <strain evidence="2">LVP_AGWG</strain>
    </source>
</reference>
<evidence type="ECO:0000313" key="2">
    <source>
        <dbReference type="EnsemblMetazoa" id="AAEL019406-PB"/>
    </source>
</evidence>
<dbReference type="VEuPathDB" id="VectorBase:AAEL019406"/>
<dbReference type="InterPro" id="IPR036179">
    <property type="entry name" value="Ig-like_dom_sf"/>
</dbReference>
<dbReference type="PANTHER" id="PTHR45889">
    <property type="entry name" value="IG-LIKE DOMAIN-CONTAINING PROTEIN"/>
    <property type="match status" value="1"/>
</dbReference>
<dbReference type="OrthoDB" id="6345017at2759"/>
<dbReference type="InterPro" id="IPR013783">
    <property type="entry name" value="Ig-like_fold"/>
</dbReference>
<dbReference type="InterPro" id="IPR007110">
    <property type="entry name" value="Ig-like_dom"/>
</dbReference>
<organism evidence="2 3">
    <name type="scientific">Aedes aegypti</name>
    <name type="common">Yellowfever mosquito</name>
    <name type="synonym">Culex aegypti</name>
    <dbReference type="NCBI Taxonomy" id="7159"/>
    <lineage>
        <taxon>Eukaryota</taxon>
        <taxon>Metazoa</taxon>
        <taxon>Ecdysozoa</taxon>
        <taxon>Arthropoda</taxon>
        <taxon>Hexapoda</taxon>
        <taxon>Insecta</taxon>
        <taxon>Pterygota</taxon>
        <taxon>Neoptera</taxon>
        <taxon>Endopterygota</taxon>
        <taxon>Diptera</taxon>
        <taxon>Nematocera</taxon>
        <taxon>Culicoidea</taxon>
        <taxon>Culicidae</taxon>
        <taxon>Culicinae</taxon>
        <taxon>Aedini</taxon>
        <taxon>Aedes</taxon>
        <taxon>Stegomyia</taxon>
    </lineage>
</organism>
<sequence length="562" mass="60592">MVDKQQQFFLPCFVVCAIFSAVITAQMQVDTDPKEIVVTENQRNVSLLCRVGRPIQFCTFTLPESSQQVVLNPTQPGKDGMSYFGAGFQAGACGVTIDRITTAHNGQHKCSLFDSDRSNEGFINVVVAVAPEQPQIQLEKPTSASAFEVNSEMVVHCISRYGNPAASMYWFLDDEPIYEGVSQPEYHEENNQGYSVYVTLRRHILASDSGKRLICRAKHVAYPDEMSETSLQIVVNYAPQALPETTVHGLTLGRTVDVTVAIQANPAPHVLWVVDGMSIEQGQEHDRYAARVPERLDNGAYNVTLTIAGLTLEDLSKRYQLQASNQVGVQDYTILLSSLDAEVDESGGVGVGGIIGIVLAALIVLVAIALIIMARATGRWCFRGKASSTSTSNARIGESSDTESAEVKQPITKTQRLKILFGRKRAEMMGDSATGGEEIVDNELIVGQSAVETGAAVAEDVAAAEDYATVDPGAPKRQPPTATKADEPATLVYAELQLKPPAEHSYVSKPAESTEYAEILYVQNSEGKTGPVVVSEESGERPGAPPAASSSTKTEPSFGEKK</sequence>
<proteinExistence type="predicted"/>
<dbReference type="FunCoup" id="A0A2C9GG37">
    <property type="interactions" value="50"/>
</dbReference>
<reference evidence="2 3" key="1">
    <citation type="submission" date="2017-06" db="EMBL/GenBank/DDBJ databases">
        <title>Aedes aegypti genome working group (AGWG) sequencing and assembly.</title>
        <authorList>
            <consortium name="Aedes aegypti Genome Working Group (AGWG)"/>
            <person name="Matthews B.J."/>
        </authorList>
    </citation>
    <scope>NUCLEOTIDE SEQUENCE [LARGE SCALE GENOMIC DNA]</scope>
    <source>
        <strain evidence="2 3">LVP_AGWG</strain>
    </source>
</reference>
<evidence type="ECO:0000256" key="1">
    <source>
        <dbReference type="ARBA" id="ARBA00023157"/>
    </source>
</evidence>
<dbReference type="Pfam" id="PF08205">
    <property type="entry name" value="C2-set_2"/>
    <property type="match status" value="1"/>
</dbReference>
<evidence type="ECO:0000313" key="3">
    <source>
        <dbReference type="Proteomes" id="UP000008820"/>
    </source>
</evidence>
<keyword evidence="3" id="KW-1185">Reference proteome</keyword>
<gene>
    <name evidence="2" type="primary">5563701</name>
</gene>
<dbReference type="InterPro" id="IPR013098">
    <property type="entry name" value="Ig_I-set"/>
</dbReference>
<dbReference type="PROSITE" id="PS50835">
    <property type="entry name" value="IG_LIKE"/>
    <property type="match status" value="1"/>
</dbReference>
<dbReference type="CDD" id="cd00096">
    <property type="entry name" value="Ig"/>
    <property type="match status" value="1"/>
</dbReference>
<dbReference type="InParanoid" id="A0A2C9GG37"/>
<name>A0A2C9GG37_AEDAE</name>
<dbReference type="Pfam" id="PF07679">
    <property type="entry name" value="I-set"/>
    <property type="match status" value="1"/>
</dbReference>
<dbReference type="InterPro" id="IPR013162">
    <property type="entry name" value="CD80_C2-set"/>
</dbReference>
<dbReference type="PANTHER" id="PTHR45889:SF8">
    <property type="entry name" value="IG-LIKE DOMAIN-CONTAINING PROTEIN"/>
    <property type="match status" value="1"/>
</dbReference>
<dbReference type="AlphaFoldDB" id="A0A2C9GG37"/>
<dbReference type="EnsemblMetazoa" id="AAEL019406-RB">
    <property type="protein sequence ID" value="AAEL019406-PB"/>
    <property type="gene ID" value="AAEL019406"/>
</dbReference>
<dbReference type="SUPFAM" id="SSF48726">
    <property type="entry name" value="Immunoglobulin"/>
    <property type="match status" value="2"/>
</dbReference>
<dbReference type="Gene3D" id="2.60.40.10">
    <property type="entry name" value="Immunoglobulins"/>
    <property type="match status" value="2"/>
</dbReference>
<protein>
    <submittedName>
        <fullName evidence="2">Uncharacterized protein</fullName>
    </submittedName>
</protein>
<accession>A0A2C9GG37</accession>
<keyword evidence="1" id="KW-1015">Disulfide bond</keyword>